<gene>
    <name evidence="4" type="ORF">SAMEA3545359_00104</name>
</gene>
<dbReference type="Pfam" id="PF00440">
    <property type="entry name" value="TetR_N"/>
    <property type="match status" value="1"/>
</dbReference>
<dbReference type="GO" id="GO:0003677">
    <property type="term" value="F:DNA binding"/>
    <property type="evidence" value="ECO:0007669"/>
    <property type="project" value="UniProtKB-UniRule"/>
</dbReference>
<dbReference type="PANTHER" id="PTHR43479:SF11">
    <property type="entry name" value="ACREF_ENVCD OPERON REPRESSOR-RELATED"/>
    <property type="match status" value="1"/>
</dbReference>
<dbReference type="InterPro" id="IPR001647">
    <property type="entry name" value="HTH_TetR"/>
</dbReference>
<dbReference type="AlphaFoldDB" id="A0A1C6FT31"/>
<dbReference type="SUPFAM" id="SSF46689">
    <property type="entry name" value="Homeodomain-like"/>
    <property type="match status" value="1"/>
</dbReference>
<dbReference type="InterPro" id="IPR050624">
    <property type="entry name" value="HTH-type_Tx_Regulator"/>
</dbReference>
<name>A0A1C6FT31_9FIRM</name>
<evidence type="ECO:0000259" key="3">
    <source>
        <dbReference type="PROSITE" id="PS50977"/>
    </source>
</evidence>
<feature type="domain" description="HTH tetR-type" evidence="3">
    <location>
        <begin position="11"/>
        <end position="71"/>
    </location>
</feature>
<evidence type="ECO:0000256" key="1">
    <source>
        <dbReference type="ARBA" id="ARBA00023125"/>
    </source>
</evidence>
<dbReference type="EMBL" id="FMHG01000001">
    <property type="protein sequence ID" value="SCJ36239.1"/>
    <property type="molecule type" value="Genomic_DNA"/>
</dbReference>
<sequence>MPTTTFYNLPAPKRARLTAAIVDEFARVPFEQVSINQIVQNAGISRGSFYQYFSDKRDMLLYVLDDYRQQMTRHVLCSLQDGDGDLFVLFAGMLDFCIQFGTDPKTYGFCKNLFADAKLGCGFVLAPPEEHLPQEILEALADGVNWQTLRVRTRDDIYEMIEIMALLTKDAMTHIFRDIDRCEEIRRQYLHRLELVRRGFALV</sequence>
<feature type="DNA-binding region" description="H-T-H motif" evidence="2">
    <location>
        <begin position="34"/>
        <end position="53"/>
    </location>
</feature>
<dbReference type="InterPro" id="IPR009057">
    <property type="entry name" value="Homeodomain-like_sf"/>
</dbReference>
<protein>
    <submittedName>
        <fullName evidence="4">Transcriptional repressor BetI</fullName>
    </submittedName>
</protein>
<dbReference type="Pfam" id="PF17924">
    <property type="entry name" value="TetR_C_19"/>
    <property type="match status" value="1"/>
</dbReference>
<evidence type="ECO:0000313" key="4">
    <source>
        <dbReference type="EMBL" id="SCJ36239.1"/>
    </source>
</evidence>
<reference evidence="4" key="1">
    <citation type="submission" date="2015-09" db="EMBL/GenBank/DDBJ databases">
        <authorList>
            <consortium name="Pathogen Informatics"/>
        </authorList>
    </citation>
    <scope>NUCLEOTIDE SEQUENCE</scope>
    <source>
        <strain evidence="4">2789STDY5834896</strain>
    </source>
</reference>
<evidence type="ECO:0000256" key="2">
    <source>
        <dbReference type="PROSITE-ProRule" id="PRU00335"/>
    </source>
</evidence>
<dbReference type="PROSITE" id="PS50977">
    <property type="entry name" value="HTH_TETR_2"/>
    <property type="match status" value="1"/>
</dbReference>
<accession>A0A1C6FT31</accession>
<dbReference type="Gene3D" id="1.10.357.10">
    <property type="entry name" value="Tetracycline Repressor, domain 2"/>
    <property type="match status" value="1"/>
</dbReference>
<proteinExistence type="predicted"/>
<keyword evidence="1 2" id="KW-0238">DNA-binding</keyword>
<organism evidence="4">
    <name type="scientific">uncultured Anaerotruncus sp</name>
    <dbReference type="NCBI Taxonomy" id="905011"/>
    <lineage>
        <taxon>Bacteria</taxon>
        <taxon>Bacillati</taxon>
        <taxon>Bacillota</taxon>
        <taxon>Clostridia</taxon>
        <taxon>Eubacteriales</taxon>
        <taxon>Oscillospiraceae</taxon>
        <taxon>Anaerotruncus</taxon>
        <taxon>environmental samples</taxon>
    </lineage>
</organism>
<dbReference type="PANTHER" id="PTHR43479">
    <property type="entry name" value="ACREF/ENVCD OPERON REPRESSOR-RELATED"/>
    <property type="match status" value="1"/>
</dbReference>